<organism evidence="1 2">
    <name type="scientific">Paucilactobacillus oligofermentans DSM 15707 = LMG 22743</name>
    <dbReference type="NCBI Taxonomy" id="1423778"/>
    <lineage>
        <taxon>Bacteria</taxon>
        <taxon>Bacillati</taxon>
        <taxon>Bacillota</taxon>
        <taxon>Bacilli</taxon>
        <taxon>Lactobacillales</taxon>
        <taxon>Lactobacillaceae</taxon>
        <taxon>Paucilactobacillus</taxon>
    </lineage>
</organism>
<dbReference type="Proteomes" id="UP000051697">
    <property type="component" value="Unassembled WGS sequence"/>
</dbReference>
<comment type="caution">
    <text evidence="1">The sequence shown here is derived from an EMBL/GenBank/DDBJ whole genome shotgun (WGS) entry which is preliminary data.</text>
</comment>
<protein>
    <recommendedName>
        <fullName evidence="3">SAM-dependent methyltransferase</fullName>
    </recommendedName>
</protein>
<dbReference type="KEGG" id="lol:LACOL_0316"/>
<name>A0A0R1RKZ4_9LACO</name>
<dbReference type="PATRIC" id="fig|1423778.4.peg.1015"/>
<dbReference type="RefSeq" id="WP_057889932.1">
    <property type="nucleotide sequence ID" value="NZ_AZFE01000031.1"/>
</dbReference>
<dbReference type="EMBL" id="AZFE01000031">
    <property type="protein sequence ID" value="KRL55386.1"/>
    <property type="molecule type" value="Genomic_DNA"/>
</dbReference>
<evidence type="ECO:0000313" key="2">
    <source>
        <dbReference type="Proteomes" id="UP000051697"/>
    </source>
</evidence>
<evidence type="ECO:0008006" key="3">
    <source>
        <dbReference type="Google" id="ProtNLM"/>
    </source>
</evidence>
<dbReference type="AlphaFoldDB" id="A0A0R1RKZ4"/>
<proteinExistence type="predicted"/>
<dbReference type="STRING" id="1423778.FC70_GL000982"/>
<sequence>MNPKQLKKLKKQHRDRQESKPADYIIELSNYATLFADYPVIKFLINNVLESDRLLKNGLLPQPLPPLLLPDTIQDQIYQKIADDYPAGDVIGDNLWDQLSEVLPKLDTLLRNYRDYLESTYGMWAYINAPFIKSLASFTCNGAVLELMAGRGFISKGLRNLNPNQQIFTTDNLDWQAKVKTILPAVTSVENLDALESVKKYGNLVQYIVLSWAPDTQQTDWDILQLIRKEYPNIQLIVIGEKDGATNSTAFWQQAELIDSDDRNQLNTNYHSFDLIDEQVYLVK</sequence>
<reference evidence="1 2" key="1">
    <citation type="journal article" date="2015" name="Genome Announc.">
        <title>Expanding the biotechnology potential of lactobacilli through comparative genomics of 213 strains and associated genera.</title>
        <authorList>
            <person name="Sun Z."/>
            <person name="Harris H.M."/>
            <person name="McCann A."/>
            <person name="Guo C."/>
            <person name="Argimon S."/>
            <person name="Zhang W."/>
            <person name="Yang X."/>
            <person name="Jeffery I.B."/>
            <person name="Cooney J.C."/>
            <person name="Kagawa T.F."/>
            <person name="Liu W."/>
            <person name="Song Y."/>
            <person name="Salvetti E."/>
            <person name="Wrobel A."/>
            <person name="Rasinkangas P."/>
            <person name="Parkhill J."/>
            <person name="Rea M.C."/>
            <person name="O'Sullivan O."/>
            <person name="Ritari J."/>
            <person name="Douillard F.P."/>
            <person name="Paul Ross R."/>
            <person name="Yang R."/>
            <person name="Briner A.E."/>
            <person name="Felis G.E."/>
            <person name="de Vos W.M."/>
            <person name="Barrangou R."/>
            <person name="Klaenhammer T.R."/>
            <person name="Caufield P.W."/>
            <person name="Cui Y."/>
            <person name="Zhang H."/>
            <person name="O'Toole P.W."/>
        </authorList>
    </citation>
    <scope>NUCLEOTIDE SEQUENCE [LARGE SCALE GENOMIC DNA]</scope>
    <source>
        <strain evidence="1 2">DSM 15707</strain>
    </source>
</reference>
<accession>A0A0R1RKZ4</accession>
<gene>
    <name evidence="1" type="ORF">FC70_GL000982</name>
</gene>
<dbReference type="OrthoDB" id="2248737at2"/>
<keyword evidence="2" id="KW-1185">Reference proteome</keyword>
<evidence type="ECO:0000313" key="1">
    <source>
        <dbReference type="EMBL" id="KRL55386.1"/>
    </source>
</evidence>